<reference evidence="3" key="1">
    <citation type="submission" date="2018-02" db="EMBL/GenBank/DDBJ databases">
        <title>Rhizophora mucronata_Transcriptome.</title>
        <authorList>
            <person name="Meera S.P."/>
            <person name="Sreeshan A."/>
            <person name="Augustine A."/>
        </authorList>
    </citation>
    <scope>NUCLEOTIDE SEQUENCE</scope>
    <source>
        <tissue evidence="3">Leaf</tissue>
    </source>
</reference>
<sequence length="55" mass="6765">MWWELWWNKTLKHTRGHLVELMNSHNILISNLTFRNSPFWTVHPVYCRYNIPGIL</sequence>
<keyword evidence="2" id="KW-0964">Secreted</keyword>
<dbReference type="InterPro" id="IPR051801">
    <property type="entry name" value="GH28_Enzymes"/>
</dbReference>
<evidence type="ECO:0000313" key="3">
    <source>
        <dbReference type="EMBL" id="MBX41841.1"/>
    </source>
</evidence>
<organism evidence="3">
    <name type="scientific">Rhizophora mucronata</name>
    <name type="common">Asiatic mangrove</name>
    <dbReference type="NCBI Taxonomy" id="61149"/>
    <lineage>
        <taxon>Eukaryota</taxon>
        <taxon>Viridiplantae</taxon>
        <taxon>Streptophyta</taxon>
        <taxon>Embryophyta</taxon>
        <taxon>Tracheophyta</taxon>
        <taxon>Spermatophyta</taxon>
        <taxon>Magnoliopsida</taxon>
        <taxon>eudicotyledons</taxon>
        <taxon>Gunneridae</taxon>
        <taxon>Pentapetalae</taxon>
        <taxon>rosids</taxon>
        <taxon>fabids</taxon>
        <taxon>Malpighiales</taxon>
        <taxon>Rhizophoraceae</taxon>
        <taxon>Rhizophora</taxon>
    </lineage>
</organism>
<dbReference type="EMBL" id="GGEC01061357">
    <property type="protein sequence ID" value="MBX41841.1"/>
    <property type="molecule type" value="Transcribed_RNA"/>
</dbReference>
<dbReference type="InterPro" id="IPR012334">
    <property type="entry name" value="Pectin_lyas_fold"/>
</dbReference>
<accession>A0A2P2NH71</accession>
<keyword evidence="2" id="KW-0134">Cell wall</keyword>
<protein>
    <submittedName>
        <fullName evidence="3">Uncharacterized protein</fullName>
    </submittedName>
</protein>
<dbReference type="AlphaFoldDB" id="A0A2P2NH71"/>
<comment type="subcellular location">
    <subcellularLocation>
        <location evidence="1">Secreted</location>
        <location evidence="1">Cell wall</location>
    </subcellularLocation>
</comment>
<dbReference type="PANTHER" id="PTHR31339:SF4">
    <property type="entry name" value="PECTIN LYASE-LIKE SUPERFAMILY PROTEIN"/>
    <property type="match status" value="1"/>
</dbReference>
<proteinExistence type="predicted"/>
<evidence type="ECO:0000256" key="1">
    <source>
        <dbReference type="ARBA" id="ARBA00004191"/>
    </source>
</evidence>
<dbReference type="PANTHER" id="PTHR31339">
    <property type="entry name" value="PECTIN LYASE-RELATED"/>
    <property type="match status" value="1"/>
</dbReference>
<name>A0A2P2NH71_RHIMU</name>
<dbReference type="SUPFAM" id="SSF51126">
    <property type="entry name" value="Pectin lyase-like"/>
    <property type="match status" value="1"/>
</dbReference>
<dbReference type="InterPro" id="IPR011050">
    <property type="entry name" value="Pectin_lyase_fold/virulence"/>
</dbReference>
<evidence type="ECO:0000256" key="2">
    <source>
        <dbReference type="ARBA" id="ARBA00022512"/>
    </source>
</evidence>
<dbReference type="Gene3D" id="2.160.20.10">
    <property type="entry name" value="Single-stranded right-handed beta-helix, Pectin lyase-like"/>
    <property type="match status" value="1"/>
</dbReference>